<keyword evidence="3" id="KW-0170">Cobalt</keyword>
<dbReference type="GO" id="GO:0032259">
    <property type="term" value="P:methylation"/>
    <property type="evidence" value="ECO:0007669"/>
    <property type="project" value="UniProtKB-KW"/>
</dbReference>
<dbReference type="SUPFAM" id="SSF52242">
    <property type="entry name" value="Cobalamin (vitamin B12)-binding domain"/>
    <property type="match status" value="1"/>
</dbReference>
<dbReference type="PROSITE" id="PS51332">
    <property type="entry name" value="B12_BINDING"/>
    <property type="match status" value="1"/>
</dbReference>
<reference evidence="6 7" key="1">
    <citation type="submission" date="2019-02" db="EMBL/GenBank/DDBJ databases">
        <title>Deep-cultivation of Planctomycetes and their phenomic and genomic characterization uncovers novel biology.</title>
        <authorList>
            <person name="Wiegand S."/>
            <person name="Jogler M."/>
            <person name="Boedeker C."/>
            <person name="Pinto D."/>
            <person name="Vollmers J."/>
            <person name="Rivas-Marin E."/>
            <person name="Kohn T."/>
            <person name="Peeters S.H."/>
            <person name="Heuer A."/>
            <person name="Rast P."/>
            <person name="Oberbeckmann S."/>
            <person name="Bunk B."/>
            <person name="Jeske O."/>
            <person name="Meyerdierks A."/>
            <person name="Storesund J.E."/>
            <person name="Kallscheuer N."/>
            <person name="Luecker S."/>
            <person name="Lage O.M."/>
            <person name="Pohl T."/>
            <person name="Merkel B.J."/>
            <person name="Hornburger P."/>
            <person name="Mueller R.-W."/>
            <person name="Bruemmer F."/>
            <person name="Labrenz M."/>
            <person name="Spormann A.M."/>
            <person name="Op Den Camp H."/>
            <person name="Overmann J."/>
            <person name="Amann R."/>
            <person name="Jetten M.S.M."/>
            <person name="Mascher T."/>
            <person name="Medema M.H."/>
            <person name="Devos D.P."/>
            <person name="Kaster A.-K."/>
            <person name="Ovreas L."/>
            <person name="Rohde M."/>
            <person name="Galperin M.Y."/>
            <person name="Jogler C."/>
        </authorList>
    </citation>
    <scope>NUCLEOTIDE SEQUENCE [LARGE SCALE GENOMIC DNA]</scope>
    <source>
        <strain evidence="6 7">V7</strain>
    </source>
</reference>
<dbReference type="PANTHER" id="PTHR45833">
    <property type="entry name" value="METHIONINE SYNTHASE"/>
    <property type="match status" value="1"/>
</dbReference>
<dbReference type="EC" id="2.1.1.13" evidence="6"/>
<keyword evidence="6" id="KW-0808">Transferase</keyword>
<dbReference type="GO" id="GO:0046653">
    <property type="term" value="P:tetrahydrofolate metabolic process"/>
    <property type="evidence" value="ECO:0007669"/>
    <property type="project" value="TreeGrafter"/>
</dbReference>
<dbReference type="GO" id="GO:0031419">
    <property type="term" value="F:cobalamin binding"/>
    <property type="evidence" value="ECO:0007669"/>
    <property type="project" value="InterPro"/>
</dbReference>
<organism evidence="6 7">
    <name type="scientific">Crateriforma conspicua</name>
    <dbReference type="NCBI Taxonomy" id="2527996"/>
    <lineage>
        <taxon>Bacteria</taxon>
        <taxon>Pseudomonadati</taxon>
        <taxon>Planctomycetota</taxon>
        <taxon>Planctomycetia</taxon>
        <taxon>Planctomycetales</taxon>
        <taxon>Planctomycetaceae</taxon>
        <taxon>Crateriforma</taxon>
    </lineage>
</organism>
<dbReference type="RefSeq" id="WP_146415206.1">
    <property type="nucleotide sequence ID" value="NZ_SJPZ01000002.1"/>
</dbReference>
<dbReference type="Pfam" id="PF02607">
    <property type="entry name" value="B12-binding_2"/>
    <property type="match status" value="1"/>
</dbReference>
<evidence type="ECO:0000313" key="6">
    <source>
        <dbReference type="EMBL" id="TWU62468.1"/>
    </source>
</evidence>
<dbReference type="GO" id="GO:0005829">
    <property type="term" value="C:cytosol"/>
    <property type="evidence" value="ECO:0007669"/>
    <property type="project" value="TreeGrafter"/>
</dbReference>
<evidence type="ECO:0000313" key="7">
    <source>
        <dbReference type="Proteomes" id="UP000316476"/>
    </source>
</evidence>
<comment type="similarity">
    <text evidence="1">Belongs to the methylamine corrinoid protein family.</text>
</comment>
<dbReference type="AlphaFoldDB" id="A0A5C6FPA1"/>
<dbReference type="CDD" id="cd02070">
    <property type="entry name" value="corrinoid_protein_B12-BD"/>
    <property type="match status" value="1"/>
</dbReference>
<dbReference type="GO" id="GO:0050667">
    <property type="term" value="P:homocysteine metabolic process"/>
    <property type="evidence" value="ECO:0007669"/>
    <property type="project" value="TreeGrafter"/>
</dbReference>
<accession>A0A5C6FPA1</accession>
<dbReference type="FunFam" id="3.40.50.280:FF:000003">
    <property type="entry name" value="Dimethylamine methyltransferase corrinoid protein"/>
    <property type="match status" value="1"/>
</dbReference>
<dbReference type="InterPro" id="IPR036594">
    <property type="entry name" value="Meth_synthase_dom"/>
</dbReference>
<keyword evidence="6" id="KW-0489">Methyltransferase</keyword>
<dbReference type="SMART" id="SM01018">
    <property type="entry name" value="B12-binding_2"/>
    <property type="match status" value="1"/>
</dbReference>
<dbReference type="GO" id="GO:0008705">
    <property type="term" value="F:methionine synthase activity"/>
    <property type="evidence" value="ECO:0007669"/>
    <property type="project" value="UniProtKB-EC"/>
</dbReference>
<evidence type="ECO:0000259" key="4">
    <source>
        <dbReference type="PROSITE" id="PS51332"/>
    </source>
</evidence>
<evidence type="ECO:0000259" key="5">
    <source>
        <dbReference type="PROSITE" id="PS51337"/>
    </source>
</evidence>
<keyword evidence="2" id="KW-0479">Metal-binding</keyword>
<proteinExistence type="inferred from homology"/>
<dbReference type="Pfam" id="PF02310">
    <property type="entry name" value="B12-binding"/>
    <property type="match status" value="1"/>
</dbReference>
<name>A0A5C6FPA1_9PLAN</name>
<feature type="domain" description="B12-binding" evidence="4">
    <location>
        <begin position="92"/>
        <end position="216"/>
    </location>
</feature>
<dbReference type="InterPro" id="IPR003759">
    <property type="entry name" value="Cbl-bd_cap"/>
</dbReference>
<dbReference type="PANTHER" id="PTHR45833:SF1">
    <property type="entry name" value="METHIONINE SYNTHASE"/>
    <property type="match status" value="1"/>
</dbReference>
<evidence type="ECO:0000256" key="3">
    <source>
        <dbReference type="ARBA" id="ARBA00023285"/>
    </source>
</evidence>
<dbReference type="Gene3D" id="1.10.1240.10">
    <property type="entry name" value="Methionine synthase domain"/>
    <property type="match status" value="1"/>
</dbReference>
<dbReference type="InterPro" id="IPR006158">
    <property type="entry name" value="Cobalamin-bd"/>
</dbReference>
<gene>
    <name evidence="6" type="primary">metH_2</name>
    <name evidence="6" type="ORF">V7x_42030</name>
</gene>
<dbReference type="SUPFAM" id="SSF47644">
    <property type="entry name" value="Methionine synthase domain"/>
    <property type="match status" value="1"/>
</dbReference>
<dbReference type="OrthoDB" id="9803687at2"/>
<comment type="caution">
    <text evidence="6">The sequence shown here is derived from an EMBL/GenBank/DDBJ whole genome shotgun (WGS) entry which is preliminary data.</text>
</comment>
<feature type="domain" description="B12-binding N-terminal" evidence="5">
    <location>
        <begin position="1"/>
        <end position="92"/>
    </location>
</feature>
<dbReference type="EMBL" id="SJPZ01000002">
    <property type="protein sequence ID" value="TWU62468.1"/>
    <property type="molecule type" value="Genomic_DNA"/>
</dbReference>
<dbReference type="PROSITE" id="PS51337">
    <property type="entry name" value="B12_BINDING_NTER"/>
    <property type="match status" value="1"/>
</dbReference>
<dbReference type="Proteomes" id="UP000316476">
    <property type="component" value="Unassembled WGS sequence"/>
</dbReference>
<protein>
    <submittedName>
        <fullName evidence="6">Methionine synthase</fullName>
        <ecNumber evidence="6">2.1.1.13</ecNumber>
    </submittedName>
</protein>
<evidence type="ECO:0000256" key="1">
    <source>
        <dbReference type="ARBA" id="ARBA00010854"/>
    </source>
</evidence>
<dbReference type="InterPro" id="IPR036724">
    <property type="entry name" value="Cobalamin-bd_sf"/>
</dbReference>
<sequence length="216" mass="22382">MSESGANGSPLYEAILTGDADGSVKLTQAALADGVDPNDLINQDMIPAMDEAGRRFEKREFYVPELLIAARAMKGALALIRPLLSERGVEPVGRVVIGTVKGDLHDIGKGLVGSMLEGGGFEVFDLGVDVAAEAFISKAVEQKADVVAVSALLTTTMTAMKDVVSALRDSDISQTCKIIVGGAPVTQQFADSIGADGYSENASAAVTLVRSIVTPA</sequence>
<dbReference type="InterPro" id="IPR050554">
    <property type="entry name" value="Met_Synthase/Corrinoid"/>
</dbReference>
<dbReference type="GO" id="GO:0046872">
    <property type="term" value="F:metal ion binding"/>
    <property type="evidence" value="ECO:0007669"/>
    <property type="project" value="UniProtKB-KW"/>
</dbReference>
<evidence type="ECO:0000256" key="2">
    <source>
        <dbReference type="ARBA" id="ARBA00022723"/>
    </source>
</evidence>
<dbReference type="Gene3D" id="3.40.50.280">
    <property type="entry name" value="Cobalamin-binding domain"/>
    <property type="match status" value="1"/>
</dbReference>